<keyword evidence="3" id="KW-1185">Reference proteome</keyword>
<dbReference type="EMBL" id="JBEHCU010006996">
    <property type="protein sequence ID" value="KAL1395770.1"/>
    <property type="molecule type" value="Genomic_DNA"/>
</dbReference>
<evidence type="ECO:0000313" key="3">
    <source>
        <dbReference type="Proteomes" id="UP001562425"/>
    </source>
</evidence>
<comment type="caution">
    <text evidence="2">The sequence shown here is derived from an EMBL/GenBank/DDBJ whole genome shotgun (WGS) entry which is preliminary data.</text>
</comment>
<accession>A0ABD1D806</accession>
<gene>
    <name evidence="2" type="ORF">pipiens_011002</name>
</gene>
<keyword evidence="1" id="KW-0732">Signal</keyword>
<sequence length="367" mass="41071">MTMLLLIVLKFQLQLMWFCQLNDCSLRTPACVGATQLQPGTVPDHADRQRKLSAAGFVAGGATEYGKGPVLGTMRSWTVLLLALSVSLVAAAAVQRDYQPCQLSDCRLVVGTAANCSQKEIKINQAYPISPSPTMIPSSHLFSLFHEPTGAGCLSLTLDFRIYGQDQYDLQLRVGHVAGRLFYDVMIWQFGTTEMKPGCFQRTFNTKCEVDGNERFRLTVVDSVSFTLEDLSPLVPQGTQMLFRSREGRENNRGCSRDHNRHFWATLDRFKACLVSHRPKKKGESNHESVPEVDQQVFAYKVTHGAILIVLLFLVLSYHMVYKFIDTSVDSAEEVEKELKLAANEHFEVPALAFETILCTEIGPLKK</sequence>
<evidence type="ECO:0000256" key="1">
    <source>
        <dbReference type="SAM" id="SignalP"/>
    </source>
</evidence>
<proteinExistence type="predicted"/>
<feature type="signal peptide" evidence="1">
    <location>
        <begin position="1"/>
        <end position="18"/>
    </location>
</feature>
<name>A0ABD1D806_CULPP</name>
<organism evidence="2 3">
    <name type="scientific">Culex pipiens pipiens</name>
    <name type="common">Northern house mosquito</name>
    <dbReference type="NCBI Taxonomy" id="38569"/>
    <lineage>
        <taxon>Eukaryota</taxon>
        <taxon>Metazoa</taxon>
        <taxon>Ecdysozoa</taxon>
        <taxon>Arthropoda</taxon>
        <taxon>Hexapoda</taxon>
        <taxon>Insecta</taxon>
        <taxon>Pterygota</taxon>
        <taxon>Neoptera</taxon>
        <taxon>Endopterygota</taxon>
        <taxon>Diptera</taxon>
        <taxon>Nematocera</taxon>
        <taxon>Culicoidea</taxon>
        <taxon>Culicidae</taxon>
        <taxon>Culicinae</taxon>
        <taxon>Culicini</taxon>
        <taxon>Culex</taxon>
        <taxon>Culex</taxon>
    </lineage>
</organism>
<protein>
    <submittedName>
        <fullName evidence="2">Uncharacterized protein</fullName>
    </submittedName>
</protein>
<dbReference type="Proteomes" id="UP001562425">
    <property type="component" value="Unassembled WGS sequence"/>
</dbReference>
<feature type="chain" id="PRO_5044794760" evidence="1">
    <location>
        <begin position="19"/>
        <end position="367"/>
    </location>
</feature>
<reference evidence="2 3" key="1">
    <citation type="submission" date="2024-05" db="EMBL/GenBank/DDBJ databases">
        <title>Culex pipiens pipiens assembly and annotation.</title>
        <authorList>
            <person name="Alout H."/>
            <person name="Durand T."/>
        </authorList>
    </citation>
    <scope>NUCLEOTIDE SEQUENCE [LARGE SCALE GENOMIC DNA]</scope>
    <source>
        <strain evidence="2">HA-2024</strain>
        <tissue evidence="2">Whole body</tissue>
    </source>
</reference>
<dbReference type="AlphaFoldDB" id="A0ABD1D806"/>
<evidence type="ECO:0000313" key="2">
    <source>
        <dbReference type="EMBL" id="KAL1395770.1"/>
    </source>
</evidence>